<dbReference type="Proteomes" id="UP001316803">
    <property type="component" value="Unassembled WGS sequence"/>
</dbReference>
<dbReference type="PANTHER" id="PTHR47203">
    <property type="match status" value="1"/>
</dbReference>
<dbReference type="CDD" id="cd00056">
    <property type="entry name" value="ENDO3c"/>
    <property type="match status" value="1"/>
</dbReference>
<dbReference type="Gene3D" id="1.10.1670.10">
    <property type="entry name" value="Helix-hairpin-Helix base-excision DNA repair enzymes (C-terminal)"/>
    <property type="match status" value="1"/>
</dbReference>
<evidence type="ECO:0000259" key="2">
    <source>
        <dbReference type="SMART" id="SM00478"/>
    </source>
</evidence>
<sequence length="615" mass="69240">MAPSRRVHEDIDAHEQIAMQHAQALSTNTRFPGQSDIRNGFEKQKLLPPRREVPRYTIIASASSPSKPARVTKSSPRKSQSASPRKKQGDPPKEKPGPKLGHNKWKNWSGPSATTIIEFHNLLASYHEKFKFERYVGLPAHGSNVNVNIDMVMRVVFSQTTSNEIAINTHSRLLNTYPYEVDGQKCLGKMVNWHKIRSLPRDELERVLKQGGLYKNRAKNIQDTLDIIYTANEERRRLGKFNCEHDGNPPNAEDFVPGMLSLDYITADYEDNSDQALLVRLRAFPGIGPKSAMCIMAFGYKRPLFVVDVHVLRMCKWLKWVPDTATETEAAMFLYGTIPKEIAYDLHNQIWAHCANENSYASEGRIVLCPFCGAVPPASGRDVSKYECPIAHLLPPLEERWPGKPYKIPDVPVKAESVMHVDSRDQNPPQTPVNSVQKQQTLSTFFAISATPGSSTPKSPSKQPKTPREKKLKAGKAYRLGEIPDEQAQAAGLQLHMYQPLNNTFGEDRGEKCELPRFIWEWPDILDIDLAVTPQWARRVLAQQEKHLWSDMTEADLVAVQMMRSAPQTDAVDTANDAVMGPNGKVGKDVRESVDDEAEQQLEVVSNSEVMDPFM</sequence>
<reference evidence="3 4" key="1">
    <citation type="submission" date="2022-12" db="EMBL/GenBank/DDBJ databases">
        <title>Genomic features and morphological characterization of a novel Knufia sp. strain isolated from spacecraft assembly facility.</title>
        <authorList>
            <person name="Teixeira M."/>
            <person name="Chander A.M."/>
            <person name="Stajich J.E."/>
            <person name="Venkateswaran K."/>
        </authorList>
    </citation>
    <scope>NUCLEOTIDE SEQUENCE [LARGE SCALE GENOMIC DNA]</scope>
    <source>
        <strain evidence="3 4">FJI-L2-BK-P2</strain>
    </source>
</reference>
<dbReference type="SUPFAM" id="SSF48150">
    <property type="entry name" value="DNA-glycosylase"/>
    <property type="match status" value="1"/>
</dbReference>
<proteinExistence type="predicted"/>
<dbReference type="SMART" id="SM00478">
    <property type="entry name" value="ENDO3c"/>
    <property type="match status" value="1"/>
</dbReference>
<evidence type="ECO:0000313" key="4">
    <source>
        <dbReference type="Proteomes" id="UP001316803"/>
    </source>
</evidence>
<feature type="compositionally biased region" description="Basic and acidic residues" evidence="1">
    <location>
        <begin position="39"/>
        <end position="54"/>
    </location>
</feature>
<dbReference type="Pfam" id="PF00730">
    <property type="entry name" value="HhH-GPD"/>
    <property type="match status" value="1"/>
</dbReference>
<name>A0AAN8EFY6_9EURO</name>
<dbReference type="InterPro" id="IPR003265">
    <property type="entry name" value="HhH-GPD_domain"/>
</dbReference>
<evidence type="ECO:0000256" key="1">
    <source>
        <dbReference type="SAM" id="MobiDB-lite"/>
    </source>
</evidence>
<dbReference type="InterPro" id="IPR011257">
    <property type="entry name" value="DNA_glycosylase"/>
</dbReference>
<feature type="compositionally biased region" description="Basic and acidic residues" evidence="1">
    <location>
        <begin position="87"/>
        <end position="97"/>
    </location>
</feature>
<feature type="compositionally biased region" description="Polar residues" evidence="1">
    <location>
        <begin position="72"/>
        <end position="83"/>
    </location>
</feature>
<dbReference type="Gene3D" id="1.10.340.30">
    <property type="entry name" value="Hypothetical protein, domain 2"/>
    <property type="match status" value="1"/>
</dbReference>
<dbReference type="EMBL" id="JAKLMC020000007">
    <property type="protein sequence ID" value="KAK5954869.1"/>
    <property type="molecule type" value="Genomic_DNA"/>
</dbReference>
<dbReference type="PANTHER" id="PTHR47203:SF1">
    <property type="entry name" value="HYPOTHETICAL BASE EXCISION DNA REPAIR PROTEIN (EUROFUNG)"/>
    <property type="match status" value="1"/>
</dbReference>
<comment type="caution">
    <text evidence="3">The sequence shown here is derived from an EMBL/GenBank/DDBJ whole genome shotgun (WGS) entry which is preliminary data.</text>
</comment>
<dbReference type="GO" id="GO:0000702">
    <property type="term" value="F:oxidized base lesion DNA N-glycosylase activity"/>
    <property type="evidence" value="ECO:0007669"/>
    <property type="project" value="UniProtKB-ARBA"/>
</dbReference>
<organism evidence="3 4">
    <name type="scientific">Knufia fluminis</name>
    <dbReference type="NCBI Taxonomy" id="191047"/>
    <lineage>
        <taxon>Eukaryota</taxon>
        <taxon>Fungi</taxon>
        <taxon>Dikarya</taxon>
        <taxon>Ascomycota</taxon>
        <taxon>Pezizomycotina</taxon>
        <taxon>Eurotiomycetes</taxon>
        <taxon>Chaetothyriomycetidae</taxon>
        <taxon>Chaetothyriales</taxon>
        <taxon>Trichomeriaceae</taxon>
        <taxon>Knufia</taxon>
    </lineage>
</organism>
<keyword evidence="4" id="KW-1185">Reference proteome</keyword>
<dbReference type="InterPro" id="IPR023170">
    <property type="entry name" value="HhH_base_excis_C"/>
</dbReference>
<gene>
    <name evidence="3" type="ORF">OHC33_003547</name>
</gene>
<dbReference type="GO" id="GO:0006285">
    <property type="term" value="P:base-excision repair, AP site formation"/>
    <property type="evidence" value="ECO:0007669"/>
    <property type="project" value="UniProtKB-ARBA"/>
</dbReference>
<feature type="compositionally biased region" description="Low complexity" evidence="1">
    <location>
        <begin position="449"/>
        <end position="464"/>
    </location>
</feature>
<feature type="region of interest" description="Disordered" evidence="1">
    <location>
        <begin position="448"/>
        <end position="474"/>
    </location>
</feature>
<protein>
    <recommendedName>
        <fullName evidence="2">HhH-GPD domain-containing protein</fullName>
    </recommendedName>
</protein>
<feature type="region of interest" description="Disordered" evidence="1">
    <location>
        <begin position="25"/>
        <end position="107"/>
    </location>
</feature>
<dbReference type="AlphaFoldDB" id="A0AAN8EFY6"/>
<feature type="compositionally biased region" description="Low complexity" evidence="1">
    <location>
        <begin position="60"/>
        <end position="69"/>
    </location>
</feature>
<accession>A0AAN8EFY6</accession>
<evidence type="ECO:0000313" key="3">
    <source>
        <dbReference type="EMBL" id="KAK5954869.1"/>
    </source>
</evidence>
<feature type="domain" description="HhH-GPD" evidence="2">
    <location>
        <begin position="157"/>
        <end position="356"/>
    </location>
</feature>